<comment type="caution">
    <text evidence="2">The sequence shown here is derived from an EMBL/GenBank/DDBJ whole genome shotgun (WGS) entry which is preliminary data.</text>
</comment>
<organism evidence="2 3">
    <name type="scientific">Bradyrhizobium zhanjiangense</name>
    <dbReference type="NCBI Taxonomy" id="1325107"/>
    <lineage>
        <taxon>Bacteria</taxon>
        <taxon>Pseudomonadati</taxon>
        <taxon>Pseudomonadota</taxon>
        <taxon>Alphaproteobacteria</taxon>
        <taxon>Hyphomicrobiales</taxon>
        <taxon>Nitrobacteraceae</taxon>
        <taxon>Bradyrhizobium</taxon>
    </lineage>
</organism>
<gene>
    <name evidence="2" type="ORF">EAS61_26240</name>
</gene>
<reference evidence="2 3" key="1">
    <citation type="submission" date="2018-11" db="EMBL/GenBank/DDBJ databases">
        <title>Bradyrhizobium sp. nov., isolated from effective nodules of peanut in China.</title>
        <authorList>
            <person name="Li Y."/>
        </authorList>
    </citation>
    <scope>NUCLEOTIDE SEQUENCE [LARGE SCALE GENOMIC DNA]</scope>
    <source>
        <strain evidence="2 3">CCBAU 51770</strain>
    </source>
</reference>
<feature type="domain" description="Methyltransferase FkbM" evidence="1">
    <location>
        <begin position="110"/>
        <end position="248"/>
    </location>
</feature>
<dbReference type="InterPro" id="IPR052514">
    <property type="entry name" value="SAM-dependent_MTase"/>
</dbReference>
<dbReference type="Proteomes" id="UP000290174">
    <property type="component" value="Unassembled WGS sequence"/>
</dbReference>
<dbReference type="NCBIfam" id="TIGR01444">
    <property type="entry name" value="fkbM_fam"/>
    <property type="match status" value="1"/>
</dbReference>
<dbReference type="Gene3D" id="3.40.50.150">
    <property type="entry name" value="Vaccinia Virus protein VP39"/>
    <property type="match status" value="1"/>
</dbReference>
<evidence type="ECO:0000259" key="1">
    <source>
        <dbReference type="Pfam" id="PF05050"/>
    </source>
</evidence>
<dbReference type="InterPro" id="IPR006342">
    <property type="entry name" value="FkbM_mtfrase"/>
</dbReference>
<protein>
    <submittedName>
        <fullName evidence="2">FkbM family methyltransferase</fullName>
    </submittedName>
</protein>
<dbReference type="EMBL" id="RKMK01000029">
    <property type="protein sequence ID" value="RXG90523.1"/>
    <property type="molecule type" value="Genomic_DNA"/>
</dbReference>
<dbReference type="AlphaFoldDB" id="A0A4Q0QFQ0"/>
<dbReference type="GO" id="GO:0008168">
    <property type="term" value="F:methyltransferase activity"/>
    <property type="evidence" value="ECO:0007669"/>
    <property type="project" value="UniProtKB-KW"/>
</dbReference>
<proteinExistence type="predicted"/>
<keyword evidence="2" id="KW-0489">Methyltransferase</keyword>
<dbReference type="InterPro" id="IPR029063">
    <property type="entry name" value="SAM-dependent_MTases_sf"/>
</dbReference>
<dbReference type="Pfam" id="PF05050">
    <property type="entry name" value="Methyltransf_21"/>
    <property type="match status" value="1"/>
</dbReference>
<evidence type="ECO:0000313" key="2">
    <source>
        <dbReference type="EMBL" id="RXG90523.1"/>
    </source>
</evidence>
<dbReference type="GO" id="GO:0032259">
    <property type="term" value="P:methylation"/>
    <property type="evidence" value="ECO:0007669"/>
    <property type="project" value="UniProtKB-KW"/>
</dbReference>
<evidence type="ECO:0000313" key="3">
    <source>
        <dbReference type="Proteomes" id="UP000290174"/>
    </source>
</evidence>
<keyword evidence="2" id="KW-0808">Transferase</keyword>
<accession>A0A4Q0QFQ0</accession>
<dbReference type="PANTHER" id="PTHR34203:SF15">
    <property type="entry name" value="SLL1173 PROTEIN"/>
    <property type="match status" value="1"/>
</dbReference>
<sequence length="331" mass="36284">MMAQAPIQFDRASGALEGANLWERTAALALVTGSKISSHFSHMGYIACANLLAKTLPKRNIAIRLNPDAVFEFPYGDGYWSKLLNRSYNYEDELELLFSDSVDVDYTLLDCGANYGYWSVLVSSRPFGSHKAIAIEPSGQNYPKLANNARINEGRFETMKCAIGASRGTARLSGTKHEAFSIAGDPSVGGEEVPVIALDNLIDDGKVASSGKYLIKLDVEGVEIEAIKGGARLLQADSVIMCEEHGSDRSHAVSRYILEQTPLKLIVFDPRSNRMETVTELSILDRIKVSTHVGYNVFGTASAFWQDRIDALNAKNLNAKNLNAKSARRMQ</sequence>
<dbReference type="PANTHER" id="PTHR34203">
    <property type="entry name" value="METHYLTRANSFERASE, FKBM FAMILY PROTEIN"/>
    <property type="match status" value="1"/>
</dbReference>
<name>A0A4Q0QFQ0_9BRAD</name>
<dbReference type="SUPFAM" id="SSF53335">
    <property type="entry name" value="S-adenosyl-L-methionine-dependent methyltransferases"/>
    <property type="match status" value="1"/>
</dbReference>